<dbReference type="Proteomes" id="UP000243459">
    <property type="component" value="Chromosome 6"/>
</dbReference>
<accession>A0A5P1EP36</accession>
<dbReference type="EMBL" id="CM007386">
    <property type="protein sequence ID" value="ONK66917.1"/>
    <property type="molecule type" value="Genomic_DNA"/>
</dbReference>
<proteinExistence type="predicted"/>
<evidence type="ECO:0000313" key="1">
    <source>
        <dbReference type="EMBL" id="ONK66917.1"/>
    </source>
</evidence>
<organism evidence="1 2">
    <name type="scientific">Asparagus officinalis</name>
    <name type="common">Garden asparagus</name>
    <dbReference type="NCBI Taxonomy" id="4686"/>
    <lineage>
        <taxon>Eukaryota</taxon>
        <taxon>Viridiplantae</taxon>
        <taxon>Streptophyta</taxon>
        <taxon>Embryophyta</taxon>
        <taxon>Tracheophyta</taxon>
        <taxon>Spermatophyta</taxon>
        <taxon>Magnoliopsida</taxon>
        <taxon>Liliopsida</taxon>
        <taxon>Asparagales</taxon>
        <taxon>Asparagaceae</taxon>
        <taxon>Asparagoideae</taxon>
        <taxon>Asparagus</taxon>
    </lineage>
</organism>
<protein>
    <submittedName>
        <fullName evidence="1">Uncharacterized protein</fullName>
    </submittedName>
</protein>
<reference evidence="2" key="1">
    <citation type="journal article" date="2017" name="Nat. Commun.">
        <title>The asparagus genome sheds light on the origin and evolution of a young Y chromosome.</title>
        <authorList>
            <person name="Harkess A."/>
            <person name="Zhou J."/>
            <person name="Xu C."/>
            <person name="Bowers J.E."/>
            <person name="Van der Hulst R."/>
            <person name="Ayyampalayam S."/>
            <person name="Mercati F."/>
            <person name="Riccardi P."/>
            <person name="McKain M.R."/>
            <person name="Kakrana A."/>
            <person name="Tang H."/>
            <person name="Ray J."/>
            <person name="Groenendijk J."/>
            <person name="Arikit S."/>
            <person name="Mathioni S.M."/>
            <person name="Nakano M."/>
            <person name="Shan H."/>
            <person name="Telgmann-Rauber A."/>
            <person name="Kanno A."/>
            <person name="Yue Z."/>
            <person name="Chen H."/>
            <person name="Li W."/>
            <person name="Chen Y."/>
            <person name="Xu X."/>
            <person name="Zhang Y."/>
            <person name="Luo S."/>
            <person name="Chen H."/>
            <person name="Gao J."/>
            <person name="Mao Z."/>
            <person name="Pires J.C."/>
            <person name="Luo M."/>
            <person name="Kudrna D."/>
            <person name="Wing R.A."/>
            <person name="Meyers B.C."/>
            <person name="Yi K."/>
            <person name="Kong H."/>
            <person name="Lavrijsen P."/>
            <person name="Sunseri F."/>
            <person name="Falavigna A."/>
            <person name="Ye Y."/>
            <person name="Leebens-Mack J.H."/>
            <person name="Chen G."/>
        </authorList>
    </citation>
    <scope>NUCLEOTIDE SEQUENCE [LARGE SCALE GENOMIC DNA]</scope>
    <source>
        <strain evidence="2">cv. DH0086</strain>
    </source>
</reference>
<sequence>MGLCGKVHNCVDLFIDEEFVDKIRTGYVTLNELKVGRVSRWLEVFQAVCDMGCNEASCSSDENVLGGVACHNIFLPHVQFVAGCAPHQVAFSKAKQIIDPLSTRAMLCGHRQMTEVFQERGESTSRHSCATWSSGEDPGQVVKFTSNLKLHEVISVLYQ</sequence>
<keyword evidence="2" id="KW-1185">Reference proteome</keyword>
<name>A0A5P1EP36_ASPOF</name>
<evidence type="ECO:0000313" key="2">
    <source>
        <dbReference type="Proteomes" id="UP000243459"/>
    </source>
</evidence>
<gene>
    <name evidence="1" type="ORF">A4U43_C06F13450</name>
</gene>
<dbReference type="AlphaFoldDB" id="A0A5P1EP36"/>
<dbReference type="Gramene" id="ONK66917">
    <property type="protein sequence ID" value="ONK66917"/>
    <property type="gene ID" value="A4U43_C06F13450"/>
</dbReference>